<evidence type="ECO:0000313" key="3">
    <source>
        <dbReference type="EMBL" id="QJA89729.1"/>
    </source>
</evidence>
<evidence type="ECO:0000256" key="1">
    <source>
        <dbReference type="SAM" id="MobiDB-lite"/>
    </source>
</evidence>
<dbReference type="EMBL" id="MT142865">
    <property type="protein sequence ID" value="QJA89729.1"/>
    <property type="molecule type" value="Genomic_DNA"/>
</dbReference>
<name>A0A6M3L621_9ZZZZ</name>
<dbReference type="Pfam" id="PF04233">
    <property type="entry name" value="Phage_Mu_F"/>
    <property type="match status" value="1"/>
</dbReference>
<gene>
    <name evidence="3" type="ORF">MM415B02512_0002</name>
</gene>
<feature type="compositionally biased region" description="Low complexity" evidence="1">
    <location>
        <begin position="241"/>
        <end position="255"/>
    </location>
</feature>
<feature type="domain" description="Phage head morphogenesis" evidence="2">
    <location>
        <begin position="114"/>
        <end position="211"/>
    </location>
</feature>
<sequence length="255" mass="27624">MTEDFLDDVFTMFAEYVSLEELRVLMEETMYEAVRAALSGATREEVMQAARDKAALLVTRVSEEMRQQLAEKIAYGIENQLGVDGTGRLLREALGLDSNREKSLAKFRLKQEAAGKTGDALEKAVAREQARLLNDRARVIAINEIGEALESGALETGIKQGNTHKVSISVGDARVSEICRQSEGQGPIPINDAFASGSQHPPHHIRCRCAVAFVRDTGKGQLEQAQERAAARAARTKQAVDEANAAAAAESETAA</sequence>
<proteinExistence type="predicted"/>
<organism evidence="3">
    <name type="scientific">viral metagenome</name>
    <dbReference type="NCBI Taxonomy" id="1070528"/>
    <lineage>
        <taxon>unclassified sequences</taxon>
        <taxon>metagenomes</taxon>
        <taxon>organismal metagenomes</taxon>
    </lineage>
</organism>
<evidence type="ECO:0000259" key="2">
    <source>
        <dbReference type="Pfam" id="PF04233"/>
    </source>
</evidence>
<protein>
    <submittedName>
        <fullName evidence="3">Putative capsid morphogenesis protein</fullName>
    </submittedName>
</protein>
<dbReference type="InterPro" id="IPR006528">
    <property type="entry name" value="Phage_head_morphogenesis_dom"/>
</dbReference>
<feature type="region of interest" description="Disordered" evidence="1">
    <location>
        <begin position="222"/>
        <end position="255"/>
    </location>
</feature>
<reference evidence="3" key="1">
    <citation type="submission" date="2020-03" db="EMBL/GenBank/DDBJ databases">
        <title>The deep terrestrial virosphere.</title>
        <authorList>
            <person name="Holmfeldt K."/>
            <person name="Nilsson E."/>
            <person name="Simone D."/>
            <person name="Lopez-Fernandez M."/>
            <person name="Wu X."/>
            <person name="de Brujin I."/>
            <person name="Lundin D."/>
            <person name="Andersson A."/>
            <person name="Bertilsson S."/>
            <person name="Dopson M."/>
        </authorList>
    </citation>
    <scope>NUCLEOTIDE SEQUENCE</scope>
    <source>
        <strain evidence="3">MM415B02512</strain>
    </source>
</reference>
<accession>A0A6M3L621</accession>
<dbReference type="AlphaFoldDB" id="A0A6M3L621"/>